<dbReference type="Proteomes" id="UP000649179">
    <property type="component" value="Unassembled WGS sequence"/>
</dbReference>
<dbReference type="AlphaFoldDB" id="A0A917BRS1"/>
<gene>
    <name evidence="2" type="ORF">GCM10011519_29890</name>
</gene>
<evidence type="ECO:0000313" key="3">
    <source>
        <dbReference type="Proteomes" id="UP000649179"/>
    </source>
</evidence>
<dbReference type="Pfam" id="PF14373">
    <property type="entry name" value="Imm_superinfect"/>
    <property type="match status" value="1"/>
</dbReference>
<evidence type="ECO:0000313" key="2">
    <source>
        <dbReference type="EMBL" id="GGF54001.1"/>
    </source>
</evidence>
<name>A0A917BRS1_9ACTN</name>
<comment type="caution">
    <text evidence="2">The sequence shown here is derived from an EMBL/GenBank/DDBJ whole genome shotgun (WGS) entry which is preliminary data.</text>
</comment>
<feature type="transmembrane region" description="Helical" evidence="1">
    <location>
        <begin position="47"/>
        <end position="70"/>
    </location>
</feature>
<dbReference type="EMBL" id="BMKQ01000001">
    <property type="protein sequence ID" value="GGF54001.1"/>
    <property type="molecule type" value="Genomic_DNA"/>
</dbReference>
<reference evidence="2" key="2">
    <citation type="submission" date="2020-09" db="EMBL/GenBank/DDBJ databases">
        <authorList>
            <person name="Sun Q."/>
            <person name="Zhou Y."/>
        </authorList>
    </citation>
    <scope>NUCLEOTIDE SEQUENCE</scope>
    <source>
        <strain evidence="2">CGMCC 1.16067</strain>
    </source>
</reference>
<reference evidence="2" key="1">
    <citation type="journal article" date="2014" name="Int. J. Syst. Evol. Microbiol.">
        <title>Complete genome sequence of Corynebacterium casei LMG S-19264T (=DSM 44701T), isolated from a smear-ripened cheese.</title>
        <authorList>
            <consortium name="US DOE Joint Genome Institute (JGI-PGF)"/>
            <person name="Walter F."/>
            <person name="Albersmeier A."/>
            <person name="Kalinowski J."/>
            <person name="Ruckert C."/>
        </authorList>
    </citation>
    <scope>NUCLEOTIDE SEQUENCE</scope>
    <source>
        <strain evidence="2">CGMCC 1.16067</strain>
    </source>
</reference>
<sequence>MSYHVVTDKRGRPISVIVSVVLAILTAGYFLPWMISALRGKHNAWGIFWLNFLLGWTVIGWVAAFVLCVLPHQAVAYRR</sequence>
<accession>A0A917BRS1</accession>
<evidence type="ECO:0008006" key="4">
    <source>
        <dbReference type="Google" id="ProtNLM"/>
    </source>
</evidence>
<keyword evidence="1" id="KW-0472">Membrane</keyword>
<keyword evidence="1" id="KW-0812">Transmembrane</keyword>
<protein>
    <recommendedName>
        <fullName evidence="4">Superinfection immunity protein</fullName>
    </recommendedName>
</protein>
<keyword evidence="1" id="KW-1133">Transmembrane helix</keyword>
<evidence type="ECO:0000256" key="1">
    <source>
        <dbReference type="SAM" id="Phobius"/>
    </source>
</evidence>
<dbReference type="RefSeq" id="WP_229660894.1">
    <property type="nucleotide sequence ID" value="NZ_BMKQ01000001.1"/>
</dbReference>
<proteinExistence type="predicted"/>
<keyword evidence="3" id="KW-1185">Reference proteome</keyword>
<organism evidence="2 3">
    <name type="scientific">Marmoricola endophyticus</name>
    <dbReference type="NCBI Taxonomy" id="2040280"/>
    <lineage>
        <taxon>Bacteria</taxon>
        <taxon>Bacillati</taxon>
        <taxon>Actinomycetota</taxon>
        <taxon>Actinomycetes</taxon>
        <taxon>Propionibacteriales</taxon>
        <taxon>Nocardioidaceae</taxon>
        <taxon>Marmoricola</taxon>
    </lineage>
</organism>
<feature type="transmembrane region" description="Helical" evidence="1">
    <location>
        <begin position="12"/>
        <end position="35"/>
    </location>
</feature>
<dbReference type="InterPro" id="IPR016410">
    <property type="entry name" value="Phage_imm"/>
</dbReference>